<evidence type="ECO:0000256" key="2">
    <source>
        <dbReference type="ARBA" id="ARBA00022729"/>
    </source>
</evidence>
<name>A0A8J2YT80_9PROT</name>
<comment type="caution">
    <text evidence="6">The sequence shown here is derived from an EMBL/GenBank/DDBJ whole genome shotgun (WGS) entry which is preliminary data.</text>
</comment>
<proteinExistence type="inferred from homology"/>
<dbReference type="InterPro" id="IPR028082">
    <property type="entry name" value="Peripla_BP_I"/>
</dbReference>
<keyword evidence="2 4" id="KW-0732">Signal</keyword>
<evidence type="ECO:0000313" key="6">
    <source>
        <dbReference type="EMBL" id="GGF15474.1"/>
    </source>
</evidence>
<dbReference type="AlphaFoldDB" id="A0A8J2YT80"/>
<evidence type="ECO:0000256" key="4">
    <source>
        <dbReference type="SAM" id="SignalP"/>
    </source>
</evidence>
<dbReference type="GO" id="GO:0006865">
    <property type="term" value="P:amino acid transport"/>
    <property type="evidence" value="ECO:0007669"/>
    <property type="project" value="UniProtKB-KW"/>
</dbReference>
<dbReference type="InterPro" id="IPR051010">
    <property type="entry name" value="BCAA_transport"/>
</dbReference>
<keyword evidence="3" id="KW-0813">Transport</keyword>
<accession>A0A8J2YT80</accession>
<evidence type="ECO:0000256" key="3">
    <source>
        <dbReference type="ARBA" id="ARBA00022970"/>
    </source>
</evidence>
<dbReference type="CDD" id="cd06327">
    <property type="entry name" value="PBP1_SBP-like"/>
    <property type="match status" value="1"/>
</dbReference>
<dbReference type="SUPFAM" id="SSF53822">
    <property type="entry name" value="Periplasmic binding protein-like I"/>
    <property type="match status" value="1"/>
</dbReference>
<keyword evidence="7" id="KW-1185">Reference proteome</keyword>
<reference evidence="6" key="2">
    <citation type="submission" date="2020-09" db="EMBL/GenBank/DDBJ databases">
        <authorList>
            <person name="Sun Q."/>
            <person name="Zhou Y."/>
        </authorList>
    </citation>
    <scope>NUCLEOTIDE SEQUENCE</scope>
    <source>
        <strain evidence="6">CGMCC 1.15725</strain>
    </source>
</reference>
<keyword evidence="3" id="KW-0029">Amino-acid transport</keyword>
<feature type="chain" id="PRO_5035179718" evidence="4">
    <location>
        <begin position="24"/>
        <end position="400"/>
    </location>
</feature>
<dbReference type="RefSeq" id="WP_189045502.1">
    <property type="nucleotide sequence ID" value="NZ_BMJQ01000005.1"/>
</dbReference>
<dbReference type="PANTHER" id="PTHR30483">
    <property type="entry name" value="LEUCINE-SPECIFIC-BINDING PROTEIN"/>
    <property type="match status" value="1"/>
</dbReference>
<comment type="similarity">
    <text evidence="1">Belongs to the leucine-binding protein family.</text>
</comment>
<feature type="signal peptide" evidence="4">
    <location>
        <begin position="1"/>
        <end position="23"/>
    </location>
</feature>
<evidence type="ECO:0000313" key="7">
    <source>
        <dbReference type="Proteomes" id="UP000646365"/>
    </source>
</evidence>
<protein>
    <submittedName>
        <fullName evidence="6">ABC transporter permease</fullName>
    </submittedName>
</protein>
<evidence type="ECO:0000259" key="5">
    <source>
        <dbReference type="Pfam" id="PF13458"/>
    </source>
</evidence>
<gene>
    <name evidence="6" type="ORF">GCM10011611_21570</name>
</gene>
<sequence length="400" mass="42482">MVSAGMRAAAIVAAMAIASGAAAADGGVKIGVLSDMDGLYSGTAGPGSVEAARMAIEDFGGQALGKPIELVSASHQNKADVGAAITRGWFERDHVDAIFDLNNSAVALAVANLARAQSKVVVYTGTASSALTNEACAPTTVHYVYDTYALASNSARAVVAGGGKTWFMVAADYAFGKMMTENVSDVVAESGGKMVGTVYHPLDTADFSSFLLQAQSSGADVVALGSATHDMVNAVTQARQFAITPAQKLVAMLVFIQDVHALGLERAQGMTFTTGFYWDRTEATRTWSKRFFERMKTMPSMIHAGTYSAVMHYLQAVSEAGTTDGPTVAETMKRLPIHDFFAENGHIRPDGRMVHDMYVVTVKSPAESKYPWDYYKILATIPADEAFQPLAKSSCPLVKK</sequence>
<dbReference type="Pfam" id="PF13458">
    <property type="entry name" value="Peripla_BP_6"/>
    <property type="match status" value="1"/>
</dbReference>
<dbReference type="PANTHER" id="PTHR30483:SF6">
    <property type="entry name" value="PERIPLASMIC BINDING PROTEIN OF ABC TRANSPORTER FOR NATURAL AMINO ACIDS"/>
    <property type="match status" value="1"/>
</dbReference>
<evidence type="ECO:0000256" key="1">
    <source>
        <dbReference type="ARBA" id="ARBA00010062"/>
    </source>
</evidence>
<organism evidence="6 7">
    <name type="scientific">Aliidongia dinghuensis</name>
    <dbReference type="NCBI Taxonomy" id="1867774"/>
    <lineage>
        <taxon>Bacteria</taxon>
        <taxon>Pseudomonadati</taxon>
        <taxon>Pseudomonadota</taxon>
        <taxon>Alphaproteobacteria</taxon>
        <taxon>Rhodospirillales</taxon>
        <taxon>Dongiaceae</taxon>
        <taxon>Aliidongia</taxon>
    </lineage>
</organism>
<dbReference type="Gene3D" id="3.40.50.2300">
    <property type="match status" value="2"/>
</dbReference>
<feature type="domain" description="Leucine-binding protein" evidence="5">
    <location>
        <begin position="28"/>
        <end position="363"/>
    </location>
</feature>
<reference evidence="6" key="1">
    <citation type="journal article" date="2014" name="Int. J. Syst. Evol. Microbiol.">
        <title>Complete genome sequence of Corynebacterium casei LMG S-19264T (=DSM 44701T), isolated from a smear-ripened cheese.</title>
        <authorList>
            <consortium name="US DOE Joint Genome Institute (JGI-PGF)"/>
            <person name="Walter F."/>
            <person name="Albersmeier A."/>
            <person name="Kalinowski J."/>
            <person name="Ruckert C."/>
        </authorList>
    </citation>
    <scope>NUCLEOTIDE SEQUENCE</scope>
    <source>
        <strain evidence="6">CGMCC 1.15725</strain>
    </source>
</reference>
<dbReference type="Proteomes" id="UP000646365">
    <property type="component" value="Unassembled WGS sequence"/>
</dbReference>
<dbReference type="EMBL" id="BMJQ01000005">
    <property type="protein sequence ID" value="GGF15474.1"/>
    <property type="molecule type" value="Genomic_DNA"/>
</dbReference>
<dbReference type="InterPro" id="IPR028081">
    <property type="entry name" value="Leu-bd"/>
</dbReference>